<dbReference type="Pfam" id="PF11396">
    <property type="entry name" value="PepSY_like"/>
    <property type="match status" value="1"/>
</dbReference>
<organism evidence="3">
    <name type="scientific">Paraprevotella clara</name>
    <dbReference type="NCBI Taxonomy" id="454154"/>
    <lineage>
        <taxon>Bacteria</taxon>
        <taxon>Pseudomonadati</taxon>
        <taxon>Bacteroidota</taxon>
        <taxon>Bacteroidia</taxon>
        <taxon>Bacteroidales</taxon>
        <taxon>Prevotellaceae</taxon>
        <taxon>Paraprevotella</taxon>
    </lineage>
</organism>
<dbReference type="InterPro" id="IPR021533">
    <property type="entry name" value="PepSY-like"/>
</dbReference>
<evidence type="ECO:0000313" key="3">
    <source>
        <dbReference type="EMBL" id="VYU38050.1"/>
    </source>
</evidence>
<dbReference type="AlphaFoldDB" id="A0A6N3EAF1"/>
<evidence type="ECO:0000256" key="1">
    <source>
        <dbReference type="SAM" id="SignalP"/>
    </source>
</evidence>
<accession>A0A6N3EAF1</accession>
<dbReference type="SUPFAM" id="SSF160574">
    <property type="entry name" value="BT0923-like"/>
    <property type="match status" value="1"/>
</dbReference>
<sequence length="155" mass="18009">MSNFQKMNIMKKLLFLLLSVFTLQVAQADNDKPITFDKLPAKAQTFIKQNFPTEKVAFTKMEKGFLDTSYDVVFVNGNGVEFDKNGEWTELDCKRSSVPTKAVPAQITKFVKESHPNATILKLERDRYTYEVKLSNFWEIKFDKQFNVIDMDMDD</sequence>
<evidence type="ECO:0000259" key="2">
    <source>
        <dbReference type="Pfam" id="PF11396"/>
    </source>
</evidence>
<protein>
    <recommendedName>
        <fullName evidence="2">Putative beta-lactamase-inhibitor-like PepSY-like domain-containing protein</fullName>
    </recommendedName>
</protein>
<proteinExistence type="predicted"/>
<feature type="signal peptide" evidence="1">
    <location>
        <begin position="1"/>
        <end position="28"/>
    </location>
</feature>
<feature type="chain" id="PRO_5026755484" description="Putative beta-lactamase-inhibitor-like PepSY-like domain-containing protein" evidence="1">
    <location>
        <begin position="29"/>
        <end position="155"/>
    </location>
</feature>
<reference evidence="3" key="1">
    <citation type="submission" date="2019-11" db="EMBL/GenBank/DDBJ databases">
        <authorList>
            <person name="Feng L."/>
        </authorList>
    </citation>
    <scope>NUCLEOTIDE SEQUENCE</scope>
    <source>
        <strain evidence="3">PclaraLFYP37</strain>
    </source>
</reference>
<name>A0A6N3EAF1_9BACT</name>
<dbReference type="Gene3D" id="3.40.1420.30">
    <property type="match status" value="1"/>
</dbReference>
<keyword evidence="1" id="KW-0732">Signal</keyword>
<gene>
    <name evidence="3" type="ORF">PCLFYP37_02689</name>
</gene>
<dbReference type="EMBL" id="CACRUT010000015">
    <property type="protein sequence ID" value="VYU38050.1"/>
    <property type="molecule type" value="Genomic_DNA"/>
</dbReference>
<feature type="domain" description="Putative beta-lactamase-inhibitor-like PepSY-like" evidence="2">
    <location>
        <begin position="69"/>
        <end position="149"/>
    </location>
</feature>